<organism evidence="2 3">
    <name type="scientific">Natrialba swarupiae</name>
    <dbReference type="NCBI Taxonomy" id="2448032"/>
    <lineage>
        <taxon>Archaea</taxon>
        <taxon>Methanobacteriati</taxon>
        <taxon>Methanobacteriota</taxon>
        <taxon>Stenosarchaea group</taxon>
        <taxon>Halobacteria</taxon>
        <taxon>Halobacteriales</taxon>
        <taxon>Natrialbaceae</taxon>
        <taxon>Natrialba</taxon>
    </lineage>
</organism>
<protein>
    <submittedName>
        <fullName evidence="2">Uncharacterized protein</fullName>
    </submittedName>
</protein>
<keyword evidence="1" id="KW-1133">Transmembrane helix</keyword>
<dbReference type="AlphaFoldDB" id="A0A5D5AIX3"/>
<feature type="transmembrane region" description="Helical" evidence="1">
    <location>
        <begin position="38"/>
        <end position="65"/>
    </location>
</feature>
<dbReference type="EMBL" id="VTAW01000013">
    <property type="protein sequence ID" value="TYT61808.1"/>
    <property type="molecule type" value="Genomic_DNA"/>
</dbReference>
<keyword evidence="1" id="KW-0812">Transmembrane</keyword>
<keyword evidence="3" id="KW-1185">Reference proteome</keyword>
<evidence type="ECO:0000313" key="3">
    <source>
        <dbReference type="Proteomes" id="UP000324104"/>
    </source>
</evidence>
<gene>
    <name evidence="2" type="ORF">FYC77_11220</name>
</gene>
<accession>A0A5D5AIX3</accession>
<dbReference type="Proteomes" id="UP000324104">
    <property type="component" value="Unassembled WGS sequence"/>
</dbReference>
<evidence type="ECO:0000256" key="1">
    <source>
        <dbReference type="SAM" id="Phobius"/>
    </source>
</evidence>
<reference evidence="2 3" key="1">
    <citation type="submission" date="2019-08" db="EMBL/GenBank/DDBJ databases">
        <title>Archaea genome.</title>
        <authorList>
            <person name="Kajale S."/>
            <person name="Shouche Y."/>
            <person name="Deshpande N."/>
            <person name="Sharma A."/>
        </authorList>
    </citation>
    <scope>NUCLEOTIDE SEQUENCE [LARGE SCALE GENOMIC DNA]</scope>
    <source>
        <strain evidence="2 3">ESP3B_9</strain>
    </source>
</reference>
<sequence>MSYETTTETPEIDTETRTALEKQAIQRTRSAIPSVVWAVLWVATAVYATTGIVAPVLILAVAVVYRYRTGTGA</sequence>
<name>A0A5D5AIX3_9EURY</name>
<keyword evidence="1" id="KW-0472">Membrane</keyword>
<dbReference type="RefSeq" id="WP_149081599.1">
    <property type="nucleotide sequence ID" value="NZ_VTAW01000013.1"/>
</dbReference>
<evidence type="ECO:0000313" key="2">
    <source>
        <dbReference type="EMBL" id="TYT61808.1"/>
    </source>
</evidence>
<proteinExistence type="predicted"/>
<comment type="caution">
    <text evidence="2">The sequence shown here is derived from an EMBL/GenBank/DDBJ whole genome shotgun (WGS) entry which is preliminary data.</text>
</comment>